<dbReference type="InterPro" id="IPR035094">
    <property type="entry name" value="EgtD"/>
</dbReference>
<comment type="pathway">
    <text evidence="3">Amino-acid biosynthesis; ergothioneine biosynthesis.</text>
</comment>
<feature type="binding site" evidence="3">
    <location>
        <position position="57"/>
    </location>
    <ligand>
        <name>L-histidine</name>
        <dbReference type="ChEBI" id="CHEBI:57595"/>
    </ligand>
</feature>
<name>A0AB39XYA2_9ACTN</name>
<dbReference type="RefSeq" id="WP_369777285.1">
    <property type="nucleotide sequence ID" value="NZ_CP165727.1"/>
</dbReference>
<feature type="region of interest" description="Disordered" evidence="4">
    <location>
        <begin position="325"/>
        <end position="344"/>
    </location>
</feature>
<dbReference type="PANTHER" id="PTHR43397">
    <property type="entry name" value="ERGOTHIONEINE BIOSYNTHESIS PROTEIN 1"/>
    <property type="match status" value="1"/>
</dbReference>
<dbReference type="EC" id="2.1.1.44" evidence="3"/>
<dbReference type="PIRSF" id="PIRSF018005">
    <property type="entry name" value="UCP018005"/>
    <property type="match status" value="1"/>
</dbReference>
<evidence type="ECO:0000256" key="3">
    <source>
        <dbReference type="HAMAP-Rule" id="MF_02037"/>
    </source>
</evidence>
<dbReference type="InterPro" id="IPR019257">
    <property type="entry name" value="MeTrfase_dom"/>
</dbReference>
<dbReference type="GO" id="GO:0032259">
    <property type="term" value="P:methylation"/>
    <property type="evidence" value="ECO:0007669"/>
    <property type="project" value="UniProtKB-KW"/>
</dbReference>
<dbReference type="Gene3D" id="3.40.50.150">
    <property type="entry name" value="Vaccinia Virus protein VP39"/>
    <property type="match status" value="2"/>
</dbReference>
<dbReference type="EMBL" id="CP165727">
    <property type="protein sequence ID" value="XDV62880.1"/>
    <property type="molecule type" value="Genomic_DNA"/>
</dbReference>
<proteinExistence type="inferred from homology"/>
<protein>
    <recommendedName>
        <fullName evidence="3">Histidine N-alpha-methyltransferase</fullName>
        <ecNumber evidence="3">2.1.1.44</ecNumber>
    </recommendedName>
    <alternativeName>
        <fullName evidence="3">Histidine trimethyltransferase</fullName>
    </alternativeName>
</protein>
<dbReference type="AlphaFoldDB" id="A0AB39XYA2"/>
<feature type="binding site" evidence="3">
    <location>
        <position position="87"/>
    </location>
    <ligand>
        <name>S-adenosyl-L-methionine</name>
        <dbReference type="ChEBI" id="CHEBI:59789"/>
    </ligand>
</feature>
<sequence>MSDFQLTRTLDEHAAETALRADVLHGLTVSPKVLPPKWFYDAKGSELFEEITRLPEYYPTRAEREILLARAGEIASASGARTLVELGSGSSEKTRHLIEAMPVLDTYIPVDVSGSALEGAAETLLAEHPGLRVHALVADFTKPLQLPPSPGPRLVVFLGGTIGNLLPPERAAFLASVRAMLSPGDALLVGTDLVKDEAVLVAAYDDAQGVTAEFNKNVLAVVNRELGADFHTDDFAHVAVWNREHEWIEMRLRARSELVVKVRALDLVVPFAAGEEILTEVSAKFRQEGVRKELAEAGLELTQWWTDAEGRFALSLAVADGGAGWAGTPASSEEAGTEPEASAA</sequence>
<dbReference type="SUPFAM" id="SSF53335">
    <property type="entry name" value="S-adenosyl-L-methionine-dependent methyltransferases"/>
    <property type="match status" value="1"/>
</dbReference>
<feature type="binding site" evidence="3">
    <location>
        <position position="111"/>
    </location>
    <ligand>
        <name>S-adenosyl-L-methionine</name>
        <dbReference type="ChEBI" id="CHEBI:59789"/>
    </ligand>
</feature>
<dbReference type="InterPro" id="IPR032888">
    <property type="entry name" value="EgtD_Actinobacteria"/>
</dbReference>
<keyword evidence="3" id="KW-0949">S-adenosyl-L-methionine</keyword>
<evidence type="ECO:0000256" key="1">
    <source>
        <dbReference type="ARBA" id="ARBA00022603"/>
    </source>
</evidence>
<dbReference type="NCBIfam" id="TIGR03438">
    <property type="entry name" value="egtD_ergothio"/>
    <property type="match status" value="1"/>
</dbReference>
<comment type="function">
    <text evidence="3">Catalyzes the SAM-dependent triple methylation of the alpha-amino group of histidine to form hercynine, a step in the biosynthesis pathway of ergothioneine.</text>
</comment>
<dbReference type="GO" id="GO:0008276">
    <property type="term" value="F:protein methyltransferase activity"/>
    <property type="evidence" value="ECO:0007669"/>
    <property type="project" value="InterPro"/>
</dbReference>
<accession>A0AB39XYA2</accession>
<comment type="subunit">
    <text evidence="3">Monomer.</text>
</comment>
<organism evidence="6">
    <name type="scientific">Streptomyces sp. R33</name>
    <dbReference type="NCBI Taxonomy" id="3238629"/>
    <lineage>
        <taxon>Bacteria</taxon>
        <taxon>Bacillati</taxon>
        <taxon>Actinomycetota</taxon>
        <taxon>Actinomycetes</taxon>
        <taxon>Kitasatosporales</taxon>
        <taxon>Streptomycetaceae</taxon>
        <taxon>Streptomyces</taxon>
    </lineage>
</organism>
<dbReference type="InterPro" id="IPR051128">
    <property type="entry name" value="EgtD_Methyltrsf_superfamily"/>
</dbReference>
<dbReference type="GO" id="GO:0052706">
    <property type="term" value="F:L-histidine N(alpha)-methyltransferase activity"/>
    <property type="evidence" value="ECO:0007669"/>
    <property type="project" value="UniProtKB-UniRule"/>
</dbReference>
<dbReference type="InterPro" id="IPR029063">
    <property type="entry name" value="SAM-dependent_MTases_sf"/>
</dbReference>
<feature type="binding site" evidence="3">
    <location>
        <begin position="139"/>
        <end position="140"/>
    </location>
    <ligand>
        <name>S-adenosyl-L-methionine</name>
        <dbReference type="ChEBI" id="CHEBI:59789"/>
    </ligand>
</feature>
<dbReference type="Pfam" id="PF10017">
    <property type="entry name" value="Methyltransf_33"/>
    <property type="match status" value="1"/>
</dbReference>
<dbReference type="PANTHER" id="PTHR43397:SF1">
    <property type="entry name" value="ERGOTHIONEINE BIOSYNTHESIS PROTEIN 1"/>
    <property type="match status" value="1"/>
</dbReference>
<gene>
    <name evidence="3 6" type="primary">egtD</name>
    <name evidence="6" type="ORF">AB5J51_07980</name>
</gene>
<comment type="similarity">
    <text evidence="3">Belongs to the methyltransferase superfamily. EgtD family.</text>
</comment>
<evidence type="ECO:0000259" key="5">
    <source>
        <dbReference type="Pfam" id="PF10017"/>
    </source>
</evidence>
<reference evidence="6" key="1">
    <citation type="submission" date="2024-08" db="EMBL/GenBank/DDBJ databases">
        <authorList>
            <person name="Yu S.T."/>
        </authorList>
    </citation>
    <scope>NUCLEOTIDE SEQUENCE</scope>
    <source>
        <strain evidence="6">R33</strain>
    </source>
</reference>
<dbReference type="GO" id="GO:0052699">
    <property type="term" value="P:ergothioneine biosynthetic process"/>
    <property type="evidence" value="ECO:0007669"/>
    <property type="project" value="UniProtKB-UniRule"/>
</dbReference>
<dbReference type="InterPro" id="IPR017804">
    <property type="entry name" value="MeTrfase_EgtD-like"/>
</dbReference>
<feature type="domain" description="Histidine-specific methyltransferase SAM-dependent" evidence="5">
    <location>
        <begin position="20"/>
        <end position="317"/>
    </location>
</feature>
<feature type="binding site" evidence="3">
    <location>
        <position position="164"/>
    </location>
    <ligand>
        <name>L-histidine</name>
        <dbReference type="ChEBI" id="CHEBI:57595"/>
    </ligand>
</feature>
<evidence type="ECO:0000256" key="4">
    <source>
        <dbReference type="SAM" id="MobiDB-lite"/>
    </source>
</evidence>
<evidence type="ECO:0000256" key="2">
    <source>
        <dbReference type="ARBA" id="ARBA00022679"/>
    </source>
</evidence>
<keyword evidence="2 3" id="KW-0808">Transferase</keyword>
<comment type="catalytic activity">
    <reaction evidence="3">
        <text>L-histidine + 3 S-adenosyl-L-methionine = hercynine + 3 S-adenosyl-L-homocysteine + 3 H(+)</text>
        <dbReference type="Rhea" id="RHEA:38471"/>
        <dbReference type="ChEBI" id="CHEBI:15378"/>
        <dbReference type="ChEBI" id="CHEBI:15781"/>
        <dbReference type="ChEBI" id="CHEBI:57595"/>
        <dbReference type="ChEBI" id="CHEBI:57856"/>
        <dbReference type="ChEBI" id="CHEBI:59789"/>
        <dbReference type="EC" id="2.1.1.44"/>
    </reaction>
</comment>
<evidence type="ECO:0000313" key="6">
    <source>
        <dbReference type="EMBL" id="XDV62880.1"/>
    </source>
</evidence>
<feature type="binding site" evidence="3">
    <location>
        <begin position="280"/>
        <end position="282"/>
    </location>
    <ligand>
        <name>L-histidine</name>
        <dbReference type="ChEBI" id="CHEBI:57595"/>
    </ligand>
</feature>
<feature type="binding site" evidence="3">
    <location>
        <position position="93"/>
    </location>
    <ligand>
        <name>S-adenosyl-L-methionine</name>
        <dbReference type="ChEBI" id="CHEBI:59789"/>
    </ligand>
</feature>
<keyword evidence="1 3" id="KW-0489">Methyltransferase</keyword>
<feature type="binding site" evidence="3">
    <location>
        <position position="204"/>
    </location>
    <ligand>
        <name>L-histidine</name>
        <dbReference type="ChEBI" id="CHEBI:57595"/>
    </ligand>
</feature>
<dbReference type="HAMAP" id="MF_02037">
    <property type="entry name" value="EgtD"/>
    <property type="match status" value="1"/>
</dbReference>